<name>A0A919CQ05_9PROT</name>
<protein>
    <submittedName>
        <fullName evidence="3">C4-dicarboxylate ABC transporter permease</fullName>
    </submittedName>
</protein>
<feature type="transmembrane region" description="Helical" evidence="1">
    <location>
        <begin position="316"/>
        <end position="338"/>
    </location>
</feature>
<feature type="transmembrane region" description="Helical" evidence="1">
    <location>
        <begin position="199"/>
        <end position="217"/>
    </location>
</feature>
<reference evidence="3" key="2">
    <citation type="submission" date="2020-09" db="EMBL/GenBank/DDBJ databases">
        <authorList>
            <person name="Sun Q."/>
            <person name="Kim S."/>
        </authorList>
    </citation>
    <scope>NUCLEOTIDE SEQUENCE</scope>
    <source>
        <strain evidence="3">KCTC 42651</strain>
    </source>
</reference>
<keyword evidence="4" id="KW-1185">Reference proteome</keyword>
<feature type="transmembrane region" description="Helical" evidence="1">
    <location>
        <begin position="380"/>
        <end position="403"/>
    </location>
</feature>
<dbReference type="InterPro" id="IPR002823">
    <property type="entry name" value="DUF112_TM"/>
</dbReference>
<organism evidence="3 4">
    <name type="scientific">Thalassobaculum fulvum</name>
    <dbReference type="NCBI Taxonomy" id="1633335"/>
    <lineage>
        <taxon>Bacteria</taxon>
        <taxon>Pseudomonadati</taxon>
        <taxon>Pseudomonadota</taxon>
        <taxon>Alphaproteobacteria</taxon>
        <taxon>Rhodospirillales</taxon>
        <taxon>Thalassobaculaceae</taxon>
        <taxon>Thalassobaculum</taxon>
    </lineage>
</organism>
<feature type="transmembrane region" description="Helical" evidence="1">
    <location>
        <begin position="423"/>
        <end position="443"/>
    </location>
</feature>
<sequence length="497" mass="51684">MDAFLAAGAAFLDPYLIGLVLVGTLGGVMVGAMPGLSSTMATALLLPFTLTMDPIPAIALLSALYCAGTYGGSITAILVNAPGAPPAAATAFDGYPLAQQGRAGLALGMAAMSSVIGGIFSVIVLIVAAPLLARVAYDFGPPEYFALALFGLSMLATISGESAVKNLIGGAFGVLLATVGMDFTTGVDRFTFGFWELSEGIHFIPVMIGLFAGCEFLTQAGQLDRVKVRAVLDAVRLPSLDDFRKCASTILRSCGIGTFIGLLPAEGGTVAAMIGYNEAKRWAKDKSRFGKGDIRGIAGPETANNAATGAAMVPTLALGIPGSATTAIILGALLVHGLRPGPHLFTETPTLLYAIFLAMLLANLVFGVFGLIGAKLFARVTLIPITFLWPSVFVLACIGAYALEQSVLDVWIMVGAGLLGFVLKRYGFAAAPIIMGLILGELVENSLKQSLIIFDHDWLRFLERPIVVAFLALTLVSAVWPLVSVLRARRAAAAAAE</sequence>
<feature type="transmembrane region" description="Helical" evidence="1">
    <location>
        <begin position="350"/>
        <end position="373"/>
    </location>
</feature>
<evidence type="ECO:0000259" key="2">
    <source>
        <dbReference type="Pfam" id="PF01970"/>
    </source>
</evidence>
<dbReference type="AlphaFoldDB" id="A0A919CQ05"/>
<dbReference type="Pfam" id="PF01970">
    <property type="entry name" value="TctA"/>
    <property type="match status" value="1"/>
</dbReference>
<proteinExistence type="predicted"/>
<feature type="transmembrane region" description="Helical" evidence="1">
    <location>
        <begin position="167"/>
        <end position="187"/>
    </location>
</feature>
<keyword evidence="1" id="KW-1133">Transmembrane helix</keyword>
<keyword evidence="1" id="KW-0812">Transmembrane</keyword>
<feature type="transmembrane region" description="Helical" evidence="1">
    <location>
        <begin position="464"/>
        <end position="483"/>
    </location>
</feature>
<dbReference type="EMBL" id="BMZS01000005">
    <property type="protein sequence ID" value="GHD51853.1"/>
    <property type="molecule type" value="Genomic_DNA"/>
</dbReference>
<reference evidence="3" key="1">
    <citation type="journal article" date="2014" name="Int. J. Syst. Evol. Microbiol.">
        <title>Complete genome sequence of Corynebacterium casei LMG S-19264T (=DSM 44701T), isolated from a smear-ripened cheese.</title>
        <authorList>
            <consortium name="US DOE Joint Genome Institute (JGI-PGF)"/>
            <person name="Walter F."/>
            <person name="Albersmeier A."/>
            <person name="Kalinowski J."/>
            <person name="Ruckert C."/>
        </authorList>
    </citation>
    <scope>NUCLEOTIDE SEQUENCE</scope>
    <source>
        <strain evidence="3">KCTC 42651</strain>
    </source>
</reference>
<dbReference type="Proteomes" id="UP000630353">
    <property type="component" value="Unassembled WGS sequence"/>
</dbReference>
<comment type="caution">
    <text evidence="3">The sequence shown here is derived from an EMBL/GenBank/DDBJ whole genome shotgun (WGS) entry which is preliminary data.</text>
</comment>
<dbReference type="PANTHER" id="PTHR35342">
    <property type="entry name" value="TRICARBOXYLIC TRANSPORT PROTEIN"/>
    <property type="match status" value="1"/>
</dbReference>
<gene>
    <name evidence="3" type="ORF">GCM10017083_26740</name>
</gene>
<dbReference type="RefSeq" id="WP_189990327.1">
    <property type="nucleotide sequence ID" value="NZ_BMZS01000005.1"/>
</dbReference>
<dbReference type="PANTHER" id="PTHR35342:SF5">
    <property type="entry name" value="TRICARBOXYLIC TRANSPORT PROTEIN"/>
    <property type="match status" value="1"/>
</dbReference>
<feature type="domain" description="DUF112" evidence="2">
    <location>
        <begin position="18"/>
        <end position="434"/>
    </location>
</feature>
<evidence type="ECO:0000256" key="1">
    <source>
        <dbReference type="SAM" id="Phobius"/>
    </source>
</evidence>
<accession>A0A919CQ05</accession>
<evidence type="ECO:0000313" key="3">
    <source>
        <dbReference type="EMBL" id="GHD51853.1"/>
    </source>
</evidence>
<keyword evidence="1" id="KW-0472">Membrane</keyword>
<evidence type="ECO:0000313" key="4">
    <source>
        <dbReference type="Proteomes" id="UP000630353"/>
    </source>
</evidence>
<feature type="transmembrane region" description="Helical" evidence="1">
    <location>
        <begin position="104"/>
        <end position="132"/>
    </location>
</feature>
<feature type="transmembrane region" description="Helical" evidence="1">
    <location>
        <begin position="15"/>
        <end position="36"/>
    </location>
</feature>